<evidence type="ECO:0000256" key="7">
    <source>
        <dbReference type="SAM" id="Phobius"/>
    </source>
</evidence>
<feature type="transmembrane region" description="Helical" evidence="7">
    <location>
        <begin position="451"/>
        <end position="472"/>
    </location>
</feature>
<feature type="transmembrane region" description="Helical" evidence="7">
    <location>
        <begin position="203"/>
        <end position="225"/>
    </location>
</feature>
<feature type="region of interest" description="Disordered" evidence="6">
    <location>
        <begin position="488"/>
        <end position="574"/>
    </location>
</feature>
<dbReference type="InterPro" id="IPR011701">
    <property type="entry name" value="MFS"/>
</dbReference>
<dbReference type="EMBL" id="JBHSRF010000107">
    <property type="protein sequence ID" value="MFC6086937.1"/>
    <property type="molecule type" value="Genomic_DNA"/>
</dbReference>
<feature type="transmembrane region" description="Helical" evidence="7">
    <location>
        <begin position="330"/>
        <end position="354"/>
    </location>
</feature>
<keyword evidence="5 7" id="KW-0472">Membrane</keyword>
<dbReference type="PANTHER" id="PTHR23513">
    <property type="entry name" value="INTEGRAL MEMBRANE EFFLUX PROTEIN-RELATED"/>
    <property type="match status" value="1"/>
</dbReference>
<name>A0ABW1NX70_9ACTN</name>
<comment type="caution">
    <text evidence="8">The sequence shown here is derived from an EMBL/GenBank/DDBJ whole genome shotgun (WGS) entry which is preliminary data.</text>
</comment>
<keyword evidence="2" id="KW-1003">Cell membrane</keyword>
<feature type="transmembrane region" description="Helical" evidence="7">
    <location>
        <begin position="106"/>
        <end position="126"/>
    </location>
</feature>
<dbReference type="Proteomes" id="UP001596137">
    <property type="component" value="Unassembled WGS sequence"/>
</dbReference>
<gene>
    <name evidence="8" type="ORF">ACFP1K_37630</name>
</gene>
<keyword evidence="3 7" id="KW-0812">Transmembrane</keyword>
<evidence type="ECO:0000256" key="3">
    <source>
        <dbReference type="ARBA" id="ARBA00022692"/>
    </source>
</evidence>
<dbReference type="InterPro" id="IPR036259">
    <property type="entry name" value="MFS_trans_sf"/>
</dbReference>
<dbReference type="Pfam" id="PF07690">
    <property type="entry name" value="MFS_1"/>
    <property type="match status" value="1"/>
</dbReference>
<protein>
    <submittedName>
        <fullName evidence="8">MFS transporter</fullName>
    </submittedName>
</protein>
<accession>A0ABW1NX70</accession>
<proteinExistence type="predicted"/>
<dbReference type="PANTHER" id="PTHR23513:SF18">
    <property type="entry name" value="INTEGRAL MEMBRANE PROTEIN"/>
    <property type="match status" value="1"/>
</dbReference>
<dbReference type="Gene3D" id="1.20.1250.20">
    <property type="entry name" value="MFS general substrate transporter like domains"/>
    <property type="match status" value="1"/>
</dbReference>
<evidence type="ECO:0000256" key="2">
    <source>
        <dbReference type="ARBA" id="ARBA00022475"/>
    </source>
</evidence>
<evidence type="ECO:0000256" key="4">
    <source>
        <dbReference type="ARBA" id="ARBA00022989"/>
    </source>
</evidence>
<evidence type="ECO:0000256" key="5">
    <source>
        <dbReference type="ARBA" id="ARBA00023136"/>
    </source>
</evidence>
<sequence length="574" mass="58885">MAGAWERARRAGRAMAGAGRGTLRASRTAATRTASAGRVTAKGMARAGRGVGHATRRLTYAQGAGRTGLGRLIELTAAQSAGDALITVSLAGTLLFGLPVDQARGQVALYLLITMVPFTVVAPFVGPVLDRFRSGRRYVMAGTLFARGLLCWAMAAAIGPADGLTLFPAALAVLVLSKAYNVSRAATMPSVLPADIGLVTANARVALFSLVSAGVTAAAGVGLAAWIGGEWVLRGTMVLFLAAGVSAMRLPRHVDAPDLDLDGEDGEAGEAGAGGPRRRRRWRTLFTLGPVVTEAMRANAAIRVLSGFLIFFLLFLVQEGHLGESGLSEQVLIAILAAGAGAGGLLGAVVASWVRGHSPQVIVLIALGLATATAVAGALFFSLWPAVTVAAVAGFTQEVGKLALDAIVQREIGEEVRSSTFGVVEALLQIAWVVGGLAGLLLSLLSGRSAGPIGLAVIAAAMVVALTALVNARRRRLRARKERLRATPVPVLAEGREETGTPGPPPDPEPFDPGPFDPEPFDPGPFGPEPFDPGPGDGPPGVPDPHGATEGDRPGAEGGHPRPGTTKPLTNPYA</sequence>
<feature type="region of interest" description="Disordered" evidence="6">
    <location>
        <begin position="1"/>
        <end position="50"/>
    </location>
</feature>
<feature type="compositionally biased region" description="Pro residues" evidence="6">
    <location>
        <begin position="502"/>
        <end position="543"/>
    </location>
</feature>
<reference evidence="9" key="1">
    <citation type="journal article" date="2019" name="Int. J. Syst. Evol. Microbiol.">
        <title>The Global Catalogue of Microorganisms (GCM) 10K type strain sequencing project: providing services to taxonomists for standard genome sequencing and annotation.</title>
        <authorList>
            <consortium name="The Broad Institute Genomics Platform"/>
            <consortium name="The Broad Institute Genome Sequencing Center for Infectious Disease"/>
            <person name="Wu L."/>
            <person name="Ma J."/>
        </authorList>
    </citation>
    <scope>NUCLEOTIDE SEQUENCE [LARGE SCALE GENOMIC DNA]</scope>
    <source>
        <strain evidence="9">JCM 30346</strain>
    </source>
</reference>
<dbReference type="SUPFAM" id="SSF103473">
    <property type="entry name" value="MFS general substrate transporter"/>
    <property type="match status" value="1"/>
</dbReference>
<keyword evidence="9" id="KW-1185">Reference proteome</keyword>
<comment type="subcellular location">
    <subcellularLocation>
        <location evidence="1">Cell membrane</location>
        <topology evidence="1">Multi-pass membrane protein</topology>
    </subcellularLocation>
</comment>
<organism evidence="8 9">
    <name type="scientific">Sphaerisporangium aureirubrum</name>
    <dbReference type="NCBI Taxonomy" id="1544736"/>
    <lineage>
        <taxon>Bacteria</taxon>
        <taxon>Bacillati</taxon>
        <taxon>Actinomycetota</taxon>
        <taxon>Actinomycetes</taxon>
        <taxon>Streptosporangiales</taxon>
        <taxon>Streptosporangiaceae</taxon>
        <taxon>Sphaerisporangium</taxon>
    </lineage>
</organism>
<evidence type="ECO:0000313" key="9">
    <source>
        <dbReference type="Proteomes" id="UP001596137"/>
    </source>
</evidence>
<evidence type="ECO:0000313" key="8">
    <source>
        <dbReference type="EMBL" id="MFC6086937.1"/>
    </source>
</evidence>
<feature type="transmembrane region" description="Helical" evidence="7">
    <location>
        <begin position="300"/>
        <end position="318"/>
    </location>
</feature>
<feature type="compositionally biased region" description="Low complexity" evidence="6">
    <location>
        <begin position="13"/>
        <end position="41"/>
    </location>
</feature>
<keyword evidence="4 7" id="KW-1133">Transmembrane helix</keyword>
<feature type="transmembrane region" description="Helical" evidence="7">
    <location>
        <begin position="361"/>
        <end position="381"/>
    </location>
</feature>
<dbReference type="RefSeq" id="WP_380762626.1">
    <property type="nucleotide sequence ID" value="NZ_JBHSRF010000107.1"/>
</dbReference>
<evidence type="ECO:0000256" key="1">
    <source>
        <dbReference type="ARBA" id="ARBA00004651"/>
    </source>
</evidence>
<feature type="transmembrane region" description="Helical" evidence="7">
    <location>
        <begin position="81"/>
        <end position="100"/>
    </location>
</feature>
<evidence type="ECO:0000256" key="6">
    <source>
        <dbReference type="SAM" id="MobiDB-lite"/>
    </source>
</evidence>